<feature type="compositionally biased region" description="Basic residues" evidence="1">
    <location>
        <begin position="173"/>
        <end position="185"/>
    </location>
</feature>
<feature type="compositionally biased region" description="Basic residues" evidence="1">
    <location>
        <begin position="511"/>
        <end position="530"/>
    </location>
</feature>
<keyword evidence="2" id="KW-0378">Hydrolase</keyword>
<feature type="region of interest" description="Disordered" evidence="1">
    <location>
        <begin position="1"/>
        <end position="681"/>
    </location>
</feature>
<dbReference type="GO" id="GO:0004386">
    <property type="term" value="F:helicase activity"/>
    <property type="evidence" value="ECO:0007669"/>
    <property type="project" value="UniProtKB-KW"/>
</dbReference>
<feature type="compositionally biased region" description="Basic residues" evidence="1">
    <location>
        <begin position="541"/>
        <end position="555"/>
    </location>
</feature>
<dbReference type="EMBL" id="CADCUV010000084">
    <property type="protein sequence ID" value="CAA9414098.1"/>
    <property type="molecule type" value="Genomic_DNA"/>
</dbReference>
<dbReference type="InterPro" id="IPR017956">
    <property type="entry name" value="AT_hook_DNA-bd_motif"/>
</dbReference>
<feature type="compositionally biased region" description="Basic residues" evidence="1">
    <location>
        <begin position="230"/>
        <end position="242"/>
    </location>
</feature>
<dbReference type="AlphaFoldDB" id="A0A6J4PM10"/>
<feature type="compositionally biased region" description="Basic and acidic residues" evidence="1">
    <location>
        <begin position="31"/>
        <end position="43"/>
    </location>
</feature>
<feature type="compositionally biased region" description="Basic residues" evidence="1">
    <location>
        <begin position="76"/>
        <end position="85"/>
    </location>
</feature>
<name>A0A6J4PM10_9ACTN</name>
<feature type="compositionally biased region" description="Basic and acidic residues" evidence="1">
    <location>
        <begin position="136"/>
        <end position="160"/>
    </location>
</feature>
<keyword evidence="2" id="KW-0347">Helicase</keyword>
<keyword evidence="2" id="KW-0547">Nucleotide-binding</keyword>
<feature type="compositionally biased region" description="Basic residues" evidence="1">
    <location>
        <begin position="581"/>
        <end position="591"/>
    </location>
</feature>
<gene>
    <name evidence="2" type="ORF">AVDCRST_MAG22-2096</name>
</gene>
<feature type="compositionally biased region" description="Basic and acidic residues" evidence="1">
    <location>
        <begin position="592"/>
        <end position="601"/>
    </location>
</feature>
<sequence length="681" mass="78416">ASRPLPGPRPRPHRPRCDQRGQPRHRPRVLFLDRRDRGRPEPRHRPHRRRRGRGRHRRRRPRRPAPLLGPPVLSRRLLRLRRRPRAGGPLRAGGNSGLQGPCPRHQAPPREEEVQASGPYGPGLLRHERGHRVRPGHRELRRAQNTDALARERQREERLPAAHAPVRGWRLPSRPRGRPPQHHWHERSLNQDQPRPLHDREHLPDRRGQKGRRPDVQREGRRPPLSGQARRGRPRRGPRPRRALQEGEPEAPPPGRPRDVRVSGARDQALREPPHLRPARLREGRRRRHGARGGSPHQGPEHPAQSPRRGLLRPPDRVGPRGHPPPRRAHLRPDGLRRQVQGLRRAPAGRAGQDHARLPRADRRGLRALRGVGELLLERPPPGDHRQGPQPLRGAPQQVRRPPRPRPRRVRRLAAGGRPVRGPRDARRGHLPPLGRPPGPRRHQGNKQRLGDGRAGPPRRGQARDLRRRAEQVRPLGIQDQQPQRHPGRHLGPRAPPQPHPLRRPAVPLQGRRRGSRQRRHQPLRPHRRRGADQLQLPLLLRHHPRGAPPARKRPPPPAPRPLRRPRLRHLPASDGPHGQAGHRHLRRAQGRRRDLRPDRHARPHKDRQATGHNRHPWRHRRRPRGAGLRGPGRRPGRPPYGPRRRRPVQELPLEPHPQQPPGEEARVLANTVRPGSDEGL</sequence>
<accession>A0A6J4PM10</accession>
<feature type="non-terminal residue" evidence="2">
    <location>
        <position position="1"/>
    </location>
</feature>
<organism evidence="2">
    <name type="scientific">uncultured Rubrobacteraceae bacterium</name>
    <dbReference type="NCBI Taxonomy" id="349277"/>
    <lineage>
        <taxon>Bacteria</taxon>
        <taxon>Bacillati</taxon>
        <taxon>Actinomycetota</taxon>
        <taxon>Rubrobacteria</taxon>
        <taxon>Rubrobacterales</taxon>
        <taxon>Rubrobacteraceae</taxon>
        <taxon>environmental samples</taxon>
    </lineage>
</organism>
<keyword evidence="2" id="KW-0067">ATP-binding</keyword>
<feature type="compositionally biased region" description="Basic and acidic residues" evidence="1">
    <location>
        <begin position="462"/>
        <end position="472"/>
    </location>
</feature>
<reference evidence="2" key="1">
    <citation type="submission" date="2020-02" db="EMBL/GenBank/DDBJ databases">
        <authorList>
            <person name="Meier V. D."/>
        </authorList>
    </citation>
    <scope>NUCLEOTIDE SEQUENCE</scope>
    <source>
        <strain evidence="2">AVDCRST_MAG22</strain>
    </source>
</reference>
<evidence type="ECO:0000313" key="2">
    <source>
        <dbReference type="EMBL" id="CAA9414098.1"/>
    </source>
</evidence>
<feature type="compositionally biased region" description="Basic residues" evidence="1">
    <location>
        <begin position="632"/>
        <end position="647"/>
    </location>
</feature>
<feature type="non-terminal residue" evidence="2">
    <location>
        <position position="681"/>
    </location>
</feature>
<dbReference type="GO" id="GO:0003677">
    <property type="term" value="F:DNA binding"/>
    <property type="evidence" value="ECO:0007669"/>
    <property type="project" value="InterPro"/>
</dbReference>
<dbReference type="PRINTS" id="PR00929">
    <property type="entry name" value="ATHOOK"/>
</dbReference>
<feature type="compositionally biased region" description="Basic residues" evidence="1">
    <location>
        <begin position="44"/>
        <end position="63"/>
    </location>
</feature>
<proteinExistence type="predicted"/>
<evidence type="ECO:0000256" key="1">
    <source>
        <dbReference type="SAM" id="MobiDB-lite"/>
    </source>
</evidence>
<feature type="compositionally biased region" description="Basic and acidic residues" evidence="1">
    <location>
        <begin position="352"/>
        <end position="365"/>
    </location>
</feature>
<protein>
    <submittedName>
        <fullName evidence="2">Bipolar DNA helicase HerA</fullName>
    </submittedName>
</protein>
<feature type="compositionally biased region" description="Basic residues" evidence="1">
    <location>
        <begin position="277"/>
        <end position="291"/>
    </location>
</feature>
<feature type="compositionally biased region" description="Basic and acidic residues" evidence="1">
    <location>
        <begin position="195"/>
        <end position="222"/>
    </location>
</feature>
<feature type="compositionally biased region" description="Basic residues" evidence="1">
    <location>
        <begin position="613"/>
        <end position="625"/>
    </location>
</feature>
<feature type="compositionally biased region" description="Basic residues" evidence="1">
    <location>
        <begin position="401"/>
        <end position="412"/>
    </location>
</feature>